<organism evidence="2 3">
    <name type="scientific">Nocardia mexicana</name>
    <dbReference type="NCBI Taxonomy" id="279262"/>
    <lineage>
        <taxon>Bacteria</taxon>
        <taxon>Bacillati</taxon>
        <taxon>Actinomycetota</taxon>
        <taxon>Actinomycetes</taxon>
        <taxon>Mycobacteriales</taxon>
        <taxon>Nocardiaceae</taxon>
        <taxon>Nocardia</taxon>
    </lineage>
</organism>
<comment type="caution">
    <text evidence="2">The sequence shown here is derived from an EMBL/GenBank/DDBJ whole genome shotgun (WGS) entry which is preliminary data.</text>
</comment>
<dbReference type="AlphaFoldDB" id="A0A370HFU0"/>
<accession>A0A370HFU0</accession>
<feature type="domain" description="IrrE N-terminal-like" evidence="1">
    <location>
        <begin position="80"/>
        <end position="187"/>
    </location>
</feature>
<proteinExistence type="predicted"/>
<keyword evidence="3" id="KW-1185">Reference proteome</keyword>
<gene>
    <name evidence="2" type="ORF">DFR68_102145</name>
</gene>
<dbReference type="EMBL" id="QQAZ01000002">
    <property type="protein sequence ID" value="RDI54024.1"/>
    <property type="molecule type" value="Genomic_DNA"/>
</dbReference>
<name>A0A370HFU0_9NOCA</name>
<sequence>MQLLYKLTRPGPPNHRRGVITSLRGLAPKRSVTCEESIRITERQADLMVKRATQLGGPLLPVSEKALSQTARIRVEYTNQRVTGYHVWDKRRRQWLIQLSASASQAEQRVALAIEFKSILDTGRLRHLYTSSYVDILEQADRAGIHFAACFFVPVHLLKHAWSQGIRTVTGLARLFDVSEDIIRLRLWTTGLKPKRAHQNPLPCGYFSTERSFA</sequence>
<protein>
    <submittedName>
        <fullName evidence="2">Uncharacterized protein DUF955</fullName>
    </submittedName>
</protein>
<dbReference type="InterPro" id="IPR010359">
    <property type="entry name" value="IrrE_HExxH"/>
</dbReference>
<reference evidence="2 3" key="1">
    <citation type="submission" date="2018-07" db="EMBL/GenBank/DDBJ databases">
        <title>Genomic Encyclopedia of Type Strains, Phase IV (KMG-IV): sequencing the most valuable type-strain genomes for metagenomic binning, comparative biology and taxonomic classification.</title>
        <authorList>
            <person name="Goeker M."/>
        </authorList>
    </citation>
    <scope>NUCLEOTIDE SEQUENCE [LARGE SCALE GENOMIC DNA]</scope>
    <source>
        <strain evidence="2 3">DSM 44952</strain>
    </source>
</reference>
<evidence type="ECO:0000259" key="1">
    <source>
        <dbReference type="Pfam" id="PF06114"/>
    </source>
</evidence>
<evidence type="ECO:0000313" key="2">
    <source>
        <dbReference type="EMBL" id="RDI54024.1"/>
    </source>
</evidence>
<evidence type="ECO:0000313" key="3">
    <source>
        <dbReference type="Proteomes" id="UP000255355"/>
    </source>
</evidence>
<dbReference type="Proteomes" id="UP000255355">
    <property type="component" value="Unassembled WGS sequence"/>
</dbReference>
<dbReference type="Pfam" id="PF06114">
    <property type="entry name" value="Peptidase_M78"/>
    <property type="match status" value="1"/>
</dbReference>